<dbReference type="InterPro" id="IPR011856">
    <property type="entry name" value="tRNA_endonuc-like_dom_sf"/>
</dbReference>
<evidence type="ECO:0000256" key="2">
    <source>
        <dbReference type="HAMAP-Rule" id="MF_00048"/>
    </source>
</evidence>
<dbReference type="AlphaFoldDB" id="A0A9X2MK83"/>
<organism evidence="3 4">
    <name type="scientific">Anaerosalibacter massiliensis</name>
    <dbReference type="NCBI Taxonomy" id="1347392"/>
    <lineage>
        <taxon>Bacteria</taxon>
        <taxon>Bacillati</taxon>
        <taxon>Bacillota</taxon>
        <taxon>Tissierellia</taxon>
        <taxon>Tissierellales</taxon>
        <taxon>Sporanaerobacteraceae</taxon>
        <taxon>Anaerosalibacter</taxon>
    </lineage>
</organism>
<dbReference type="CDD" id="cd20736">
    <property type="entry name" value="PoNe_Nuclease"/>
    <property type="match status" value="1"/>
</dbReference>
<dbReference type="RefSeq" id="WP_042681688.1">
    <property type="nucleotide sequence ID" value="NZ_CABKTM010000043.1"/>
</dbReference>
<dbReference type="HAMAP" id="MF_00048">
    <property type="entry name" value="UPF0102"/>
    <property type="match status" value="1"/>
</dbReference>
<dbReference type="InterPro" id="IPR011335">
    <property type="entry name" value="Restrct_endonuc-II-like"/>
</dbReference>
<reference evidence="3" key="1">
    <citation type="submission" date="2022-07" db="EMBL/GenBank/DDBJ databases">
        <title>Enhanced cultured diversity of the mouse gut microbiota enables custom-made synthetic communities.</title>
        <authorList>
            <person name="Afrizal A."/>
        </authorList>
    </citation>
    <scope>NUCLEOTIDE SEQUENCE</scope>
    <source>
        <strain evidence="3">DSM 29482</strain>
    </source>
</reference>
<comment type="similarity">
    <text evidence="1 2">Belongs to the UPF0102 family.</text>
</comment>
<dbReference type="Gene3D" id="3.40.1350.10">
    <property type="match status" value="1"/>
</dbReference>
<gene>
    <name evidence="3" type="ORF">NSA23_01520</name>
</gene>
<dbReference type="GO" id="GO:0003676">
    <property type="term" value="F:nucleic acid binding"/>
    <property type="evidence" value="ECO:0007669"/>
    <property type="project" value="InterPro"/>
</dbReference>
<keyword evidence="4" id="KW-1185">Reference proteome</keyword>
<evidence type="ECO:0000313" key="4">
    <source>
        <dbReference type="Proteomes" id="UP001142078"/>
    </source>
</evidence>
<dbReference type="PANTHER" id="PTHR34039">
    <property type="entry name" value="UPF0102 PROTEIN YRAN"/>
    <property type="match status" value="1"/>
</dbReference>
<evidence type="ECO:0000256" key="1">
    <source>
        <dbReference type="ARBA" id="ARBA00006738"/>
    </source>
</evidence>
<dbReference type="EMBL" id="JANJZL010000001">
    <property type="protein sequence ID" value="MCR2042786.1"/>
    <property type="molecule type" value="Genomic_DNA"/>
</dbReference>
<sequence>MTSHIEKGRTGESIAVKYLINKDYYILEKNFRIKTGEIDIIALKDDILAFVEVKTRTSTNYGYAYEAVNKKKQRKIINTALYYIKLNRMKNYQLRFDIIEVYLGRTNKINHFKNAFV</sequence>
<comment type="caution">
    <text evidence="3">The sequence shown here is derived from an EMBL/GenBank/DDBJ whole genome shotgun (WGS) entry which is preliminary data.</text>
</comment>
<evidence type="ECO:0000313" key="3">
    <source>
        <dbReference type="EMBL" id="MCR2042786.1"/>
    </source>
</evidence>
<dbReference type="OrthoDB" id="9802516at2"/>
<protein>
    <recommendedName>
        <fullName evidence="2">UPF0102 protein NSA23_01520</fullName>
    </recommendedName>
</protein>
<dbReference type="InterPro" id="IPR003509">
    <property type="entry name" value="UPF0102_YraN-like"/>
</dbReference>
<dbReference type="NCBIfam" id="TIGR00252">
    <property type="entry name" value="YraN family protein"/>
    <property type="match status" value="1"/>
</dbReference>
<dbReference type="SUPFAM" id="SSF52980">
    <property type="entry name" value="Restriction endonuclease-like"/>
    <property type="match status" value="1"/>
</dbReference>
<dbReference type="NCBIfam" id="NF009150">
    <property type="entry name" value="PRK12497.1-3"/>
    <property type="match status" value="1"/>
</dbReference>
<accession>A0A9X2MK83</accession>
<proteinExistence type="inferred from homology"/>
<name>A0A9X2MK83_9FIRM</name>
<dbReference type="PANTHER" id="PTHR34039:SF1">
    <property type="entry name" value="UPF0102 PROTEIN YRAN"/>
    <property type="match status" value="1"/>
</dbReference>
<dbReference type="Pfam" id="PF02021">
    <property type="entry name" value="UPF0102"/>
    <property type="match status" value="1"/>
</dbReference>
<dbReference type="Proteomes" id="UP001142078">
    <property type="component" value="Unassembled WGS sequence"/>
</dbReference>